<dbReference type="SUPFAM" id="SSF52540">
    <property type="entry name" value="P-loop containing nucleoside triphosphate hydrolases"/>
    <property type="match status" value="1"/>
</dbReference>
<name>A0ABT2SPY7_9FIRM</name>
<proteinExistence type="predicted"/>
<keyword evidence="3" id="KW-1185">Reference proteome</keyword>
<protein>
    <submittedName>
        <fullName evidence="2">Molybdopterin-guanine dinucleotide biosynthesis protein B</fullName>
    </submittedName>
</protein>
<dbReference type="PANTHER" id="PTHR40072:SF1">
    <property type="entry name" value="MOLYBDOPTERIN-GUANINE DINUCLEOTIDE BIOSYNTHESIS ADAPTER PROTEIN"/>
    <property type="match status" value="1"/>
</dbReference>
<comment type="caution">
    <text evidence="2">The sequence shown here is derived from an EMBL/GenBank/DDBJ whole genome shotgun (WGS) entry which is preliminary data.</text>
</comment>
<evidence type="ECO:0000259" key="1">
    <source>
        <dbReference type="Pfam" id="PF03205"/>
    </source>
</evidence>
<sequence length="172" mass="18974">MKQYVFAVSGVKNSGKTTLITKLLPELKRRGLRVAVIKHDGHDFEADVPGTDSWKYAQAGADGTCVFSSGKHMIIKYASVPSVVELIGAFPEADLILLEGFKYSEYPKIEVVRKGNSSESVCDPKNLLGIVTDLTKEELDVNGETLDIPLFGLEETERLTDYFLSKMVIDSK</sequence>
<dbReference type="CDD" id="cd03116">
    <property type="entry name" value="MobB"/>
    <property type="match status" value="1"/>
</dbReference>
<gene>
    <name evidence="2" type="primary">mobB</name>
    <name evidence="2" type="ORF">OCV47_12290</name>
</gene>
<evidence type="ECO:0000313" key="2">
    <source>
        <dbReference type="EMBL" id="MCU6726108.1"/>
    </source>
</evidence>
<evidence type="ECO:0000313" key="3">
    <source>
        <dbReference type="Proteomes" id="UP001652338"/>
    </source>
</evidence>
<dbReference type="RefSeq" id="WP_262655377.1">
    <property type="nucleotide sequence ID" value="NZ_JAOQKE010000018.1"/>
</dbReference>
<dbReference type="InterPro" id="IPR004435">
    <property type="entry name" value="MobB_dom"/>
</dbReference>
<dbReference type="Proteomes" id="UP001652338">
    <property type="component" value="Unassembled WGS sequence"/>
</dbReference>
<dbReference type="PANTHER" id="PTHR40072">
    <property type="entry name" value="MOLYBDOPTERIN-GUANINE DINUCLEOTIDE BIOSYNTHESIS ADAPTER PROTEIN-RELATED"/>
    <property type="match status" value="1"/>
</dbReference>
<dbReference type="Gene3D" id="3.40.50.300">
    <property type="entry name" value="P-loop containing nucleotide triphosphate hydrolases"/>
    <property type="match status" value="1"/>
</dbReference>
<organism evidence="2 3">
    <name type="scientific">Muricoprocola aceti</name>
    <dbReference type="NCBI Taxonomy" id="2981772"/>
    <lineage>
        <taxon>Bacteria</taxon>
        <taxon>Bacillati</taxon>
        <taxon>Bacillota</taxon>
        <taxon>Clostridia</taxon>
        <taxon>Lachnospirales</taxon>
        <taxon>Lachnospiraceae</taxon>
        <taxon>Muricoprocola</taxon>
    </lineage>
</organism>
<dbReference type="Pfam" id="PF03205">
    <property type="entry name" value="MobB"/>
    <property type="match status" value="1"/>
</dbReference>
<dbReference type="InterPro" id="IPR027417">
    <property type="entry name" value="P-loop_NTPase"/>
</dbReference>
<dbReference type="InterPro" id="IPR052539">
    <property type="entry name" value="MGD_biosynthesis_adapter"/>
</dbReference>
<reference evidence="2 3" key="1">
    <citation type="journal article" date="2021" name="ISME Commun">
        <title>Automated analysis of genomic sequences facilitates high-throughput and comprehensive description of bacteria.</title>
        <authorList>
            <person name="Hitch T.C.A."/>
        </authorList>
    </citation>
    <scope>NUCLEOTIDE SEQUENCE [LARGE SCALE GENOMIC DNA]</scope>
    <source>
        <strain evidence="2 3">Sanger_29</strain>
    </source>
</reference>
<dbReference type="NCBIfam" id="TIGR00176">
    <property type="entry name" value="mobB"/>
    <property type="match status" value="1"/>
</dbReference>
<accession>A0ABT2SPY7</accession>
<feature type="domain" description="Molybdopterin-guanine dinucleotide biosynthesis protein B (MobB)" evidence="1">
    <location>
        <begin position="5"/>
        <end position="133"/>
    </location>
</feature>
<dbReference type="EMBL" id="JAOQKE010000018">
    <property type="protein sequence ID" value="MCU6726108.1"/>
    <property type="molecule type" value="Genomic_DNA"/>
</dbReference>